<evidence type="ECO:0000313" key="3">
    <source>
        <dbReference type="Proteomes" id="UP001479290"/>
    </source>
</evidence>
<evidence type="ECO:0000256" key="1">
    <source>
        <dbReference type="SAM" id="MobiDB-lite"/>
    </source>
</evidence>
<proteinExistence type="predicted"/>
<comment type="caution">
    <text evidence="2">The sequence shown here is derived from an EMBL/GenBank/DDBJ whole genome shotgun (WGS) entry which is preliminary data.</text>
</comment>
<dbReference type="Proteomes" id="UP001479290">
    <property type="component" value="Unassembled WGS sequence"/>
</dbReference>
<name>A0AAW1ZYP9_CULAL</name>
<feature type="compositionally biased region" description="Basic and acidic residues" evidence="1">
    <location>
        <begin position="114"/>
        <end position="135"/>
    </location>
</feature>
<feature type="compositionally biased region" description="Basic and acidic residues" evidence="1">
    <location>
        <begin position="88"/>
        <end position="102"/>
    </location>
</feature>
<feature type="region of interest" description="Disordered" evidence="1">
    <location>
        <begin position="77"/>
        <end position="201"/>
    </location>
</feature>
<protein>
    <submittedName>
        <fullName evidence="2">Uncharacterized protein</fullName>
    </submittedName>
</protein>
<keyword evidence="3" id="KW-1185">Reference proteome</keyword>
<gene>
    <name evidence="2" type="ORF">ABG768_003288</name>
</gene>
<organism evidence="2 3">
    <name type="scientific">Culter alburnus</name>
    <name type="common">Topmouth culter</name>
    <dbReference type="NCBI Taxonomy" id="194366"/>
    <lineage>
        <taxon>Eukaryota</taxon>
        <taxon>Metazoa</taxon>
        <taxon>Chordata</taxon>
        <taxon>Craniata</taxon>
        <taxon>Vertebrata</taxon>
        <taxon>Euteleostomi</taxon>
        <taxon>Actinopterygii</taxon>
        <taxon>Neopterygii</taxon>
        <taxon>Teleostei</taxon>
        <taxon>Ostariophysi</taxon>
        <taxon>Cypriniformes</taxon>
        <taxon>Xenocyprididae</taxon>
        <taxon>Xenocypridinae</taxon>
        <taxon>Culter</taxon>
    </lineage>
</organism>
<dbReference type="EMBL" id="JAWDJR010000011">
    <property type="protein sequence ID" value="KAK9966162.1"/>
    <property type="molecule type" value="Genomic_DNA"/>
</dbReference>
<evidence type="ECO:0000313" key="2">
    <source>
        <dbReference type="EMBL" id="KAK9966162.1"/>
    </source>
</evidence>
<accession>A0AAW1ZYP9</accession>
<reference evidence="2 3" key="1">
    <citation type="submission" date="2024-05" db="EMBL/GenBank/DDBJ databases">
        <title>A high-quality chromosomal-level genome assembly of Topmouth culter (Culter alburnus).</title>
        <authorList>
            <person name="Zhao H."/>
        </authorList>
    </citation>
    <scope>NUCLEOTIDE SEQUENCE [LARGE SCALE GENOMIC DNA]</scope>
    <source>
        <strain evidence="2">CATC2023</strain>
        <tissue evidence="2">Muscle</tissue>
    </source>
</reference>
<dbReference type="AlphaFoldDB" id="A0AAW1ZYP9"/>
<sequence>MCFLFHIDHQQEFQHNSKTSFKLPPIFGPSQARGLCPYPQAQGVRKPVVAYGISTVQFETDFFRQKSRSEFFEREKRKEALCPQRQHPSQEKSASLKRELKATKAPNANRVQLKGKEPEALERKVSEPKIKREEMVLTEPEEPEEGNSNSEEMDLTEPEEPEEGNSNSEEMDLTEPEEPEEGNSNPEEMDLTEPEDSEAMDRGMDLEEYMWHHKNDVDEFYDNMEVIKCHQYKIEKM</sequence>
<feature type="compositionally biased region" description="Acidic residues" evidence="1">
    <location>
        <begin position="139"/>
        <end position="198"/>
    </location>
</feature>